<dbReference type="EC" id="1.5.5.2" evidence="2"/>
<feature type="domain" description="EF-hand" evidence="7">
    <location>
        <begin position="1051"/>
        <end position="1086"/>
    </location>
</feature>
<keyword evidence="5" id="KW-0642">Proline metabolism</keyword>
<keyword evidence="3" id="KW-0106">Calcium</keyword>
<name>A0A7J6RG73_PEROL</name>
<accession>A0A7J6RG73</accession>
<evidence type="ECO:0000256" key="6">
    <source>
        <dbReference type="SAM" id="MobiDB-lite"/>
    </source>
</evidence>
<dbReference type="InterPro" id="IPR015659">
    <property type="entry name" value="Proline_oxidase"/>
</dbReference>
<feature type="compositionally biased region" description="Basic and acidic residues" evidence="6">
    <location>
        <begin position="782"/>
        <end position="791"/>
    </location>
</feature>
<dbReference type="PROSITE" id="PS00018">
    <property type="entry name" value="EF_HAND_1"/>
    <property type="match status" value="1"/>
</dbReference>
<dbReference type="PROSITE" id="PS50222">
    <property type="entry name" value="EF_HAND_2"/>
    <property type="match status" value="1"/>
</dbReference>
<feature type="non-terminal residue" evidence="8">
    <location>
        <position position="1506"/>
    </location>
</feature>
<dbReference type="PROSITE" id="PS50096">
    <property type="entry name" value="IQ"/>
    <property type="match status" value="1"/>
</dbReference>
<feature type="region of interest" description="Disordered" evidence="6">
    <location>
        <begin position="729"/>
        <end position="760"/>
    </location>
</feature>
<dbReference type="SUPFAM" id="SSF47473">
    <property type="entry name" value="EF-hand"/>
    <property type="match status" value="1"/>
</dbReference>
<dbReference type="SUPFAM" id="SSF51730">
    <property type="entry name" value="FAD-linked oxidoreductase"/>
    <property type="match status" value="1"/>
</dbReference>
<dbReference type="Proteomes" id="UP000574390">
    <property type="component" value="Unassembled WGS sequence"/>
</dbReference>
<evidence type="ECO:0000256" key="5">
    <source>
        <dbReference type="ARBA" id="ARBA00023062"/>
    </source>
</evidence>
<comment type="similarity">
    <text evidence="1">Belongs to the proline oxidase family.</text>
</comment>
<proteinExistence type="inferred from homology"/>
<dbReference type="GO" id="GO:0005509">
    <property type="term" value="F:calcium ion binding"/>
    <property type="evidence" value="ECO:0007669"/>
    <property type="project" value="InterPro"/>
</dbReference>
<dbReference type="InterPro" id="IPR011992">
    <property type="entry name" value="EF-hand-dom_pair"/>
</dbReference>
<feature type="region of interest" description="Disordered" evidence="6">
    <location>
        <begin position="777"/>
        <end position="813"/>
    </location>
</feature>
<evidence type="ECO:0000313" key="9">
    <source>
        <dbReference type="Proteomes" id="UP000574390"/>
    </source>
</evidence>
<dbReference type="GO" id="GO:0005739">
    <property type="term" value="C:mitochondrion"/>
    <property type="evidence" value="ECO:0007669"/>
    <property type="project" value="TreeGrafter"/>
</dbReference>
<feature type="compositionally biased region" description="Polar residues" evidence="6">
    <location>
        <begin position="804"/>
        <end position="813"/>
    </location>
</feature>
<dbReference type="InterPro" id="IPR002048">
    <property type="entry name" value="EF_hand_dom"/>
</dbReference>
<evidence type="ECO:0000256" key="4">
    <source>
        <dbReference type="ARBA" id="ARBA00023002"/>
    </source>
</evidence>
<dbReference type="InterPro" id="IPR002872">
    <property type="entry name" value="Proline_DH_dom"/>
</dbReference>
<dbReference type="GO" id="GO:0004657">
    <property type="term" value="F:proline dehydrogenase activity"/>
    <property type="evidence" value="ECO:0007669"/>
    <property type="project" value="UniProtKB-EC"/>
</dbReference>
<evidence type="ECO:0000259" key="7">
    <source>
        <dbReference type="PROSITE" id="PS50222"/>
    </source>
</evidence>
<dbReference type="EMBL" id="JABANM010022329">
    <property type="protein sequence ID" value="KAF4719778.1"/>
    <property type="molecule type" value="Genomic_DNA"/>
</dbReference>
<feature type="region of interest" description="Disordered" evidence="6">
    <location>
        <begin position="1486"/>
        <end position="1506"/>
    </location>
</feature>
<dbReference type="PANTHER" id="PTHR13914:SF0">
    <property type="entry name" value="PROLINE DEHYDROGENASE 1, MITOCHONDRIAL"/>
    <property type="match status" value="1"/>
</dbReference>
<evidence type="ECO:0000313" key="8">
    <source>
        <dbReference type="EMBL" id="KAF4719778.1"/>
    </source>
</evidence>
<dbReference type="InterPro" id="IPR018247">
    <property type="entry name" value="EF_Hand_1_Ca_BS"/>
</dbReference>
<dbReference type="Gene3D" id="3.20.20.220">
    <property type="match status" value="3"/>
</dbReference>
<evidence type="ECO:0000256" key="3">
    <source>
        <dbReference type="ARBA" id="ARBA00022837"/>
    </source>
</evidence>
<dbReference type="GO" id="GO:0010133">
    <property type="term" value="P:L-proline catabolic process to L-glutamate"/>
    <property type="evidence" value="ECO:0007669"/>
    <property type="project" value="TreeGrafter"/>
</dbReference>
<feature type="compositionally biased region" description="Basic and acidic residues" evidence="6">
    <location>
        <begin position="1488"/>
        <end position="1506"/>
    </location>
</feature>
<dbReference type="GO" id="GO:0071949">
    <property type="term" value="F:FAD binding"/>
    <property type="evidence" value="ECO:0007669"/>
    <property type="project" value="TreeGrafter"/>
</dbReference>
<organism evidence="8 9">
    <name type="scientific">Perkinsus olseni</name>
    <name type="common">Perkinsus atlanticus</name>
    <dbReference type="NCBI Taxonomy" id="32597"/>
    <lineage>
        <taxon>Eukaryota</taxon>
        <taxon>Sar</taxon>
        <taxon>Alveolata</taxon>
        <taxon>Perkinsozoa</taxon>
        <taxon>Perkinsea</taxon>
        <taxon>Perkinsida</taxon>
        <taxon>Perkinsidae</taxon>
        <taxon>Perkinsus</taxon>
    </lineage>
</organism>
<protein>
    <recommendedName>
        <fullName evidence="2">proline dehydrogenase</fullName>
        <ecNumber evidence="2">1.5.5.2</ecNumber>
    </recommendedName>
</protein>
<comment type="caution">
    <text evidence="8">The sequence shown here is derived from an EMBL/GenBank/DDBJ whole genome shotgun (WGS) entry which is preliminary data.</text>
</comment>
<feature type="region of interest" description="Disordered" evidence="6">
    <location>
        <begin position="935"/>
        <end position="954"/>
    </location>
</feature>
<feature type="compositionally biased region" description="Low complexity" evidence="6">
    <location>
        <begin position="729"/>
        <end position="756"/>
    </location>
</feature>
<dbReference type="InterPro" id="IPR029041">
    <property type="entry name" value="FAD-linked_oxidoreductase-like"/>
</dbReference>
<sequence length="1506" mass="167083">MTARLPPSKLPPKVDLTHRSCLVSENSKIACIREFSAGDSGDVGLHFGETALVSTVSPNPTDRVWSCLVEKDDGTCIIVPDHYLVEIDDTSSEWVKPKQQFVALNNAKAAQYNHLDIHTGRVYRYHYSESGKPNMWFMEDVAESTSSTKRVWGWTNIDNVLVAAHKPATEVNYPAVARHYLAKLQNSAASMASSSEAVGKFRELAFDRLCIVVAAYSPTEREPTGLKIAERDYVYVKDCLWDIAGCGFAYGHKKDCLEEGWVPTRCLVDVDMVRVASGGSKVWECGITYEEDRQSDNKTRKMISRISQQGTIGAPESITVNEKVSVLLMFVEDYEGSSPCSSVAEVYLPYKHVAAMVIQRFVRDRWRMRPARLPWWQRYGVNCLESIPLARRVEAAEVIQRRFRQYFDRVATRRRMRYLRYYERFGRVMPYECPRSPASFEQQKQSMIRSCIKLQRWLRRCRKKRQEAVLPASGIESDSRSAAVLPWDLATLRTVRRDPMRAVFACRRRSGPAREEGERFPPADVGMDPEKDPALFLSTPAYLSVELEEDASAVDSHSTVYGFDDERLGEASPTRRAVQRSATDSQIRLSWVSPIYQEDSAQSLEGTPDESEVEEAGLLDEGECGAAVVLAGGQSVATAPSSDLDSTAAPMAAPGLNQDSENVLEEAAVDEHEDRERSEREALEVWLEALDEVLERCDLPPVFVAEECSRASEDETPRGAALAAFTSSSCSSLGTPLSSVCSDNSSDTSGSCDGGTSQEGAFDDEVAQHENLQISPLGADLTGHDDDDHHGSTGSAKVPLGGLSPSSHGLQPTIHSLPSVAPAPVESFLAVGGHRYCAPQLPLDDPKIAFRWKSTGEVLRGWLVLKLCTYNYVIRNAEKLYQRSRSILGDGITHGVIRRTLFAHFCAGESDVGIRPKLQRLHEAGVTAILDPVDEGDVSPAGPSTTDMMGPSAPERADTMQARIFDYEGERRCDSRVDLVKAAISTVDRAVQGKGIAAMKISAMGPPVLLERMSNGIRELQSFYSHLCDGQECALSYEELKEALVSVSGSRDTMDIQDRFAKLDGDGDGKVDLMDWMNSVSLTELSEIMMREPGVEGPRLETVLTEEDLRLLQSMYRRVDAVCKAAFDSGVKILIDAEWTAIQPAIDKVATSMMRKYNRDDRRGPIVYNTYQTYLKDARRRVNRDLQMAQREGYRFACKVVRGAYIVSERMKAEEDGRESPICDTYEATSASYHGVIEDLLDHASRPSIIIATHNADTVKFAVKKLSNCPPERRDDVMFAQLYGMADPITYILAKEGYRACKLVPYGPISNVVPYLIRRAQENSAMLGEGVAVRRSLASPHWQGLMNVHAGSSSRITRHSYVLLGIATRSQSDIVRRFSAGRPGPLRFDNPEVAFHTKTTGEVFRGLLVLKMCTFNAIVKNAEILYKSSQTILGSTITNWLLKKTFFAHFCAGESEREIAPTMQKLREAGVGGILDYAAEAELSAQSKKPDAMGDAPDRTDFMHAR</sequence>
<gene>
    <name evidence="8" type="ORF">FOZ62_030994</name>
</gene>
<dbReference type="PANTHER" id="PTHR13914">
    <property type="entry name" value="PROLINE OXIDASE"/>
    <property type="match status" value="1"/>
</dbReference>
<dbReference type="Pfam" id="PF01619">
    <property type="entry name" value="Pro_dh"/>
    <property type="match status" value="1"/>
</dbReference>
<reference evidence="8 9" key="1">
    <citation type="submission" date="2020-04" db="EMBL/GenBank/DDBJ databases">
        <title>Perkinsus olseni comparative genomics.</title>
        <authorList>
            <person name="Bogema D.R."/>
        </authorList>
    </citation>
    <scope>NUCLEOTIDE SEQUENCE [LARGE SCALE GENOMIC DNA]</scope>
    <source>
        <strain evidence="8">ATCC PRA-205</strain>
    </source>
</reference>
<evidence type="ECO:0000256" key="2">
    <source>
        <dbReference type="ARBA" id="ARBA00012695"/>
    </source>
</evidence>
<evidence type="ECO:0000256" key="1">
    <source>
        <dbReference type="ARBA" id="ARBA00005869"/>
    </source>
</evidence>
<keyword evidence="4" id="KW-0560">Oxidoreductase</keyword>